<dbReference type="InterPro" id="IPR018750">
    <property type="entry name" value="DUF2306_membrane"/>
</dbReference>
<dbReference type="Proteomes" id="UP000036168">
    <property type="component" value="Unassembled WGS sequence"/>
</dbReference>
<evidence type="ECO:0000313" key="5">
    <source>
        <dbReference type="Proteomes" id="UP001341297"/>
    </source>
</evidence>
<evidence type="ECO:0000313" key="4">
    <source>
        <dbReference type="Proteomes" id="UP000036168"/>
    </source>
</evidence>
<name>A0A0J6DZ00_9BACI</name>
<keyword evidence="1" id="KW-1133">Transmembrane helix</keyword>
<reference evidence="3 5" key="3">
    <citation type="submission" date="2023-03" db="EMBL/GenBank/DDBJ databases">
        <title>Agriculturally important microbes genome sequencing.</title>
        <authorList>
            <person name="Dunlap C."/>
        </authorList>
    </citation>
    <scope>NUCLEOTIDE SEQUENCE [LARGE SCALE GENOMIC DNA]</scope>
    <source>
        <strain evidence="3 5">CBP-3203</strain>
    </source>
</reference>
<protein>
    <submittedName>
        <fullName evidence="3">DUF2306 domain-containing protein</fullName>
    </submittedName>
</protein>
<reference evidence="2 4" key="1">
    <citation type="journal article" date="2015" name="Int. J. Syst. Evol. Microbiol.">
        <title>Bacillus glycinifermentans sp. nov., isolated from fermented soybean paste.</title>
        <authorList>
            <person name="Kim S.J."/>
            <person name="Dunlap C.A."/>
            <person name="Kwon S.W."/>
            <person name="Rooney A.P."/>
        </authorList>
    </citation>
    <scope>NUCLEOTIDE SEQUENCE [LARGE SCALE GENOMIC DNA]</scope>
    <source>
        <strain evidence="2 4">GO-13</strain>
    </source>
</reference>
<dbReference type="OrthoDB" id="195502at2"/>
<dbReference type="EMBL" id="JARRTL010000012">
    <property type="protein sequence ID" value="MEC0485966.1"/>
    <property type="molecule type" value="Genomic_DNA"/>
</dbReference>
<comment type="caution">
    <text evidence="2">The sequence shown here is derived from an EMBL/GenBank/DDBJ whole genome shotgun (WGS) entry which is preliminary data.</text>
</comment>
<dbReference type="RefSeq" id="WP_048355792.1">
    <property type="nucleotide sequence ID" value="NZ_CP023481.1"/>
</dbReference>
<dbReference type="Pfam" id="PF10067">
    <property type="entry name" value="DUF2306"/>
    <property type="match status" value="1"/>
</dbReference>
<evidence type="ECO:0000256" key="1">
    <source>
        <dbReference type="SAM" id="Phobius"/>
    </source>
</evidence>
<feature type="transmembrane region" description="Helical" evidence="1">
    <location>
        <begin position="102"/>
        <end position="122"/>
    </location>
</feature>
<keyword evidence="1" id="KW-0472">Membrane</keyword>
<keyword evidence="1" id="KW-0812">Transmembrane</keyword>
<accession>A0A0J6DZ00</accession>
<dbReference type="PATRIC" id="fig|1664069.3.peg.384"/>
<sequence>MLALIAIYILYTLFENLVADPGSTSFLSHKTEPRDSFHLPVWLKVMYVHVVAACLAMLSGAVNFFGRAKRRRFHRFNGYIYAVCVFVVTLSSGYMAPDSTGGRIVSIAFNTVNMYWPLAVFISILQARRKQFDKHRNWMIRSYLFCFTNLFIHMITFVFNGGLGLTYETSYTVGVYGSIVLNVLIAECIIRIICRKAQAIRSHQSNAKGF</sequence>
<accession>A0A0J6ECE2</accession>
<reference evidence="2" key="2">
    <citation type="submission" date="2015-10" db="EMBL/GenBank/DDBJ databases">
        <authorList>
            <person name="Gilbert D.G."/>
        </authorList>
    </citation>
    <scope>NUCLEOTIDE SEQUENCE</scope>
    <source>
        <strain evidence="2">GO-13</strain>
    </source>
</reference>
<evidence type="ECO:0000313" key="2">
    <source>
        <dbReference type="EMBL" id="KRT91016.1"/>
    </source>
</evidence>
<keyword evidence="5" id="KW-1185">Reference proteome</keyword>
<feature type="transmembrane region" description="Helical" evidence="1">
    <location>
        <begin position="173"/>
        <end position="194"/>
    </location>
</feature>
<feature type="transmembrane region" description="Helical" evidence="1">
    <location>
        <begin position="78"/>
        <end position="96"/>
    </location>
</feature>
<proteinExistence type="predicted"/>
<feature type="transmembrane region" description="Helical" evidence="1">
    <location>
        <begin position="143"/>
        <end position="167"/>
    </location>
</feature>
<dbReference type="Proteomes" id="UP001341297">
    <property type="component" value="Unassembled WGS sequence"/>
</dbReference>
<dbReference type="STRING" id="1664069.BGLY_0608"/>
<feature type="transmembrane region" description="Helical" evidence="1">
    <location>
        <begin position="43"/>
        <end position="66"/>
    </location>
</feature>
<dbReference type="EMBL" id="LECW02000041">
    <property type="protein sequence ID" value="KRT91016.1"/>
    <property type="molecule type" value="Genomic_DNA"/>
</dbReference>
<gene>
    <name evidence="2" type="ORF">AB447_223980</name>
    <name evidence="3" type="ORF">P8828_14190</name>
</gene>
<dbReference type="AlphaFoldDB" id="A0A0J6DZ00"/>
<organism evidence="2 4">
    <name type="scientific">Bacillus glycinifermentans</name>
    <dbReference type="NCBI Taxonomy" id="1664069"/>
    <lineage>
        <taxon>Bacteria</taxon>
        <taxon>Bacillati</taxon>
        <taxon>Bacillota</taxon>
        <taxon>Bacilli</taxon>
        <taxon>Bacillales</taxon>
        <taxon>Bacillaceae</taxon>
        <taxon>Bacillus</taxon>
    </lineage>
</organism>
<evidence type="ECO:0000313" key="3">
    <source>
        <dbReference type="EMBL" id="MEC0485966.1"/>
    </source>
</evidence>